<dbReference type="GO" id="GO:0008448">
    <property type="term" value="F:N-acetylglucosamine-6-phosphate deacetylase activity"/>
    <property type="evidence" value="ECO:0007669"/>
    <property type="project" value="TreeGrafter"/>
</dbReference>
<evidence type="ECO:0000313" key="4">
    <source>
        <dbReference type="EMBL" id="GJM54976.1"/>
    </source>
</evidence>
<feature type="domain" description="Amidohydrolase-related" evidence="3">
    <location>
        <begin position="256"/>
        <end position="338"/>
    </location>
</feature>
<accession>A0AAV5B2F4</accession>
<organism evidence="4 5">
    <name type="scientific">Granulimonas faecalis</name>
    <dbReference type="NCBI Taxonomy" id="2894155"/>
    <lineage>
        <taxon>Bacteria</taxon>
        <taxon>Bacillati</taxon>
        <taxon>Actinomycetota</taxon>
        <taxon>Coriobacteriia</taxon>
        <taxon>Coriobacteriales</taxon>
        <taxon>Kribbibacteriaceae</taxon>
        <taxon>Granulimonas</taxon>
    </lineage>
</organism>
<protein>
    <submittedName>
        <fullName evidence="4">N-acetylglucosamine-6-phosphate deacetylase</fullName>
    </submittedName>
</protein>
<evidence type="ECO:0000313" key="5">
    <source>
        <dbReference type="Proteomes" id="UP001055025"/>
    </source>
</evidence>
<dbReference type="PANTHER" id="PTHR11113:SF14">
    <property type="entry name" value="N-ACETYLGLUCOSAMINE-6-PHOSPHATE DEACETYLASE"/>
    <property type="match status" value="1"/>
</dbReference>
<dbReference type="GO" id="GO:0006046">
    <property type="term" value="P:N-acetylglucosamine catabolic process"/>
    <property type="evidence" value="ECO:0007669"/>
    <property type="project" value="TreeGrafter"/>
</dbReference>
<evidence type="ECO:0000256" key="1">
    <source>
        <dbReference type="ARBA" id="ARBA00010716"/>
    </source>
</evidence>
<keyword evidence="2" id="KW-0378">Hydrolase</keyword>
<dbReference type="InterPro" id="IPR032466">
    <property type="entry name" value="Metal_Hydrolase"/>
</dbReference>
<evidence type="ECO:0000259" key="3">
    <source>
        <dbReference type="Pfam" id="PF01979"/>
    </source>
</evidence>
<dbReference type="Pfam" id="PF01979">
    <property type="entry name" value="Amidohydro_1"/>
    <property type="match status" value="1"/>
</dbReference>
<gene>
    <name evidence="4" type="primary">nagA_1</name>
    <name evidence="4" type="ORF">ATOP_06310</name>
</gene>
<name>A0AAV5B2F4_9ACTN</name>
<dbReference type="RefSeq" id="WP_265590636.1">
    <property type="nucleotide sequence ID" value="NZ_BQKC01000001.1"/>
</dbReference>
<dbReference type="PANTHER" id="PTHR11113">
    <property type="entry name" value="N-ACETYLGLUCOSAMINE-6-PHOSPHATE DEACETYLASE"/>
    <property type="match status" value="1"/>
</dbReference>
<dbReference type="SUPFAM" id="SSF51338">
    <property type="entry name" value="Composite domain of metallo-dependent hydrolases"/>
    <property type="match status" value="1"/>
</dbReference>
<dbReference type="Gene3D" id="3.20.20.140">
    <property type="entry name" value="Metal-dependent hydrolases"/>
    <property type="match status" value="2"/>
</dbReference>
<evidence type="ECO:0000256" key="2">
    <source>
        <dbReference type="ARBA" id="ARBA00022801"/>
    </source>
</evidence>
<dbReference type="SUPFAM" id="SSF51556">
    <property type="entry name" value="Metallo-dependent hydrolases"/>
    <property type="match status" value="1"/>
</dbReference>
<keyword evidence="5" id="KW-1185">Reference proteome</keyword>
<dbReference type="Proteomes" id="UP001055025">
    <property type="component" value="Unassembled WGS sequence"/>
</dbReference>
<sequence>MRIKNAKVYQADGTFAETDIVTEGEFIKSDASADGEIVDAYDLIALPGLVDIRVRQAADTVYDDAGNYAVDKVARFEAGNGVTSFVGTVELPAAHAKKVAKTVVDWNADEADRHDDCAAVLGLSLERPLGHIEDAKPSPESWKDLAYDDVDTFDDLQSVGDGVFKVVDVDATQEGMHTYVGLVSKKATVGVVDNDATFAQTEKAIKAGATLVSRRWDERIVLDEKKPGMMDAAFKNDQVFVELVAHEDNGSKEDIVANFALLQGRTVLVAEDGNLFDAMRRAIEMGVPANVAIDAATSGPARALKMGDKVGSLEDGRYADIVLVDSSYHIKHVINRGKTIL</sequence>
<comment type="similarity">
    <text evidence="1">Belongs to the metallo-dependent hydrolases superfamily. NagA family.</text>
</comment>
<reference evidence="4" key="1">
    <citation type="journal article" date="2022" name="Int. J. Syst. Evol. Microbiol.">
        <title>Granulimonas faecalis gen. nov., sp. nov., and Leptogranulimonas caecicola gen. nov., sp. nov., novel lactate-producing Atopobiaceae bacteria isolated from mouse intestines, and an emended description of the family Atopobiaceae.</title>
        <authorList>
            <person name="Morinaga K."/>
            <person name="Kusada H."/>
            <person name="Sakamoto S."/>
            <person name="Murakami T."/>
            <person name="Toyoda A."/>
            <person name="Mori H."/>
            <person name="Meng X.Y."/>
            <person name="Takashino M."/>
            <person name="Murotomi K."/>
            <person name="Tamaki H."/>
        </authorList>
    </citation>
    <scope>NUCLEOTIDE SEQUENCE</scope>
    <source>
        <strain evidence="4">OPF53</strain>
    </source>
</reference>
<dbReference type="EMBL" id="BQKC01000001">
    <property type="protein sequence ID" value="GJM54976.1"/>
    <property type="molecule type" value="Genomic_DNA"/>
</dbReference>
<dbReference type="InterPro" id="IPR011059">
    <property type="entry name" value="Metal-dep_hydrolase_composite"/>
</dbReference>
<comment type="caution">
    <text evidence="4">The sequence shown here is derived from an EMBL/GenBank/DDBJ whole genome shotgun (WGS) entry which is preliminary data.</text>
</comment>
<dbReference type="AlphaFoldDB" id="A0AAV5B2F4"/>
<proteinExistence type="inferred from homology"/>
<dbReference type="InterPro" id="IPR006680">
    <property type="entry name" value="Amidohydro-rel"/>
</dbReference>